<evidence type="ECO:0000259" key="4">
    <source>
        <dbReference type="PROSITE" id="PS50048"/>
    </source>
</evidence>
<feature type="region of interest" description="Disordered" evidence="3">
    <location>
        <begin position="797"/>
        <end position="837"/>
    </location>
</feature>
<keyword evidence="6" id="KW-1185">Reference proteome</keyword>
<dbReference type="CDD" id="cd12148">
    <property type="entry name" value="fungal_TF_MHR"/>
    <property type="match status" value="1"/>
</dbReference>
<feature type="region of interest" description="Disordered" evidence="3">
    <location>
        <begin position="185"/>
        <end position="214"/>
    </location>
</feature>
<dbReference type="GO" id="GO:0003677">
    <property type="term" value="F:DNA binding"/>
    <property type="evidence" value="ECO:0007669"/>
    <property type="project" value="InterPro"/>
</dbReference>
<protein>
    <recommendedName>
        <fullName evidence="4">Zn(2)-C6 fungal-type domain-containing protein</fullName>
    </recommendedName>
</protein>
<gene>
    <name evidence="5" type="ORF">LTR25_002360</name>
</gene>
<feature type="compositionally biased region" description="Polar residues" evidence="3">
    <location>
        <begin position="797"/>
        <end position="811"/>
    </location>
</feature>
<comment type="caution">
    <text evidence="5">The sequence shown here is derived from an EMBL/GenBank/DDBJ whole genome shotgun (WGS) entry which is preliminary data.</text>
</comment>
<dbReference type="InterPro" id="IPR050987">
    <property type="entry name" value="AtrR-like"/>
</dbReference>
<dbReference type="SUPFAM" id="SSF57701">
    <property type="entry name" value="Zn2/Cys6 DNA-binding domain"/>
    <property type="match status" value="1"/>
</dbReference>
<organism evidence="5 6">
    <name type="scientific">Vermiconidia calcicola</name>
    <dbReference type="NCBI Taxonomy" id="1690605"/>
    <lineage>
        <taxon>Eukaryota</taxon>
        <taxon>Fungi</taxon>
        <taxon>Dikarya</taxon>
        <taxon>Ascomycota</taxon>
        <taxon>Pezizomycotina</taxon>
        <taxon>Dothideomycetes</taxon>
        <taxon>Dothideomycetidae</taxon>
        <taxon>Mycosphaerellales</taxon>
        <taxon>Extremaceae</taxon>
        <taxon>Vermiconidia</taxon>
    </lineage>
</organism>
<dbReference type="PROSITE" id="PS00463">
    <property type="entry name" value="ZN2_CY6_FUNGAL_1"/>
    <property type="match status" value="1"/>
</dbReference>
<dbReference type="GO" id="GO:0006351">
    <property type="term" value="P:DNA-templated transcription"/>
    <property type="evidence" value="ECO:0007669"/>
    <property type="project" value="InterPro"/>
</dbReference>
<reference evidence="5 6" key="1">
    <citation type="submission" date="2023-06" db="EMBL/GenBank/DDBJ databases">
        <title>Black Yeasts Isolated from many extreme environments.</title>
        <authorList>
            <person name="Coleine C."/>
            <person name="Stajich J.E."/>
            <person name="Selbmann L."/>
        </authorList>
    </citation>
    <scope>NUCLEOTIDE SEQUENCE [LARGE SCALE GENOMIC DNA]</scope>
    <source>
        <strain evidence="5 6">CCFEE 5887</strain>
    </source>
</reference>
<evidence type="ECO:0000256" key="1">
    <source>
        <dbReference type="ARBA" id="ARBA00022723"/>
    </source>
</evidence>
<feature type="domain" description="Zn(2)-C6 fungal-type" evidence="4">
    <location>
        <begin position="68"/>
        <end position="97"/>
    </location>
</feature>
<name>A0AAV9QIT9_9PEZI</name>
<dbReference type="InterPro" id="IPR007219">
    <property type="entry name" value="XnlR_reg_dom"/>
</dbReference>
<evidence type="ECO:0000313" key="6">
    <source>
        <dbReference type="Proteomes" id="UP001345827"/>
    </source>
</evidence>
<dbReference type="PANTHER" id="PTHR46910:SF17">
    <property type="entry name" value="SCFA-RELATED"/>
    <property type="match status" value="1"/>
</dbReference>
<dbReference type="InterPro" id="IPR001138">
    <property type="entry name" value="Zn2Cys6_DnaBD"/>
</dbReference>
<dbReference type="Gene3D" id="4.10.240.10">
    <property type="entry name" value="Zn(2)-C6 fungal-type DNA-binding domain"/>
    <property type="match status" value="1"/>
</dbReference>
<dbReference type="AlphaFoldDB" id="A0AAV9QIT9"/>
<dbReference type="GO" id="GO:0000981">
    <property type="term" value="F:DNA-binding transcription factor activity, RNA polymerase II-specific"/>
    <property type="evidence" value="ECO:0007669"/>
    <property type="project" value="InterPro"/>
</dbReference>
<dbReference type="PROSITE" id="PS50048">
    <property type="entry name" value="ZN2_CY6_FUNGAL_2"/>
    <property type="match status" value="1"/>
</dbReference>
<sequence length="867" mass="96175">MSQEISLLSSTNIELSSDMEPIETVQDIECVGEDFGEDSLRRRGPTMAELLNEDPAKTLSLKRSGQQACSRCRRQKLRCDEYRPCILCVRSGFECREPYERQKKTKTTNQSVQLELLPRPSSNIPEPSLPEAVGVHSQVTGSIHSPTNPRNAFTAVNSQPVAETSPTFHERTSTVDLMDQMFQKHNASPSQKRVVDALPGSRLDDTNPDSSRGNQVSVQELIGMSLPPRSVTDLLLTSYLENYHWHLLLFHFPTLFNQIQPIRERGIVSKDRLSLVMLLLIILTIGARYVTTDTAHGTYSNNEIQQLGTDMKGKIEENFMRILDDTSIESITFTLLFASYSMYNRKPKRAYKLIQMAIRDAQAIGLNRESTWGQLDTTAREVRRRLWWSLYGCDGFNALMFGQPGIIRVSDYELEMQTDIDDTQFTCPGLGSIESRENGRTEPVTILSYHRYKVTLYEIAEPITRSVYSHKDAGIKNAVKHVHDIHKKLVRWYKRLPPELKLDSLAGTSTTPDKALSLDIFKRQALALQMSYDNMQIVLHRSLIAHEDSLGHARSLATRQGEQNDGNTTMLRNADAAAIKTSRNQCWESAIRTSQLVDHPTELQLIRSTPVAAYLAMHALTAGVILGIFALSDPSSDRAQQAKQGIARLIQMPAMVSFQDDAWQQCVGNLRTMLRLILSEELKVLMSGRPGMSGIATSLKSVPQASQTNEHHQDMSISNAGSLLTRSDGTQNRSVTQLSGGSGIQDAIDLTAGGNSPPVNADGGQQYALEMPSSSVPSVFSPMSNFSNAISSLQTMFRNNGSSDSASSGQQRGDVLGGNQPLSGLEPTASGNDQMNPGLEFVDNSFDSFGDVDQLWLWNDDFSFGQA</sequence>
<dbReference type="EMBL" id="JAXLQG010000003">
    <property type="protein sequence ID" value="KAK5542474.1"/>
    <property type="molecule type" value="Genomic_DNA"/>
</dbReference>
<dbReference type="Proteomes" id="UP001345827">
    <property type="component" value="Unassembled WGS sequence"/>
</dbReference>
<keyword evidence="1" id="KW-0479">Metal-binding</keyword>
<feature type="region of interest" description="Disordered" evidence="3">
    <location>
        <begin position="722"/>
        <end position="741"/>
    </location>
</feature>
<accession>A0AAV9QIT9</accession>
<dbReference type="Pfam" id="PF04082">
    <property type="entry name" value="Fungal_trans"/>
    <property type="match status" value="1"/>
</dbReference>
<proteinExistence type="predicted"/>
<keyword evidence="2" id="KW-0539">Nucleus</keyword>
<dbReference type="PANTHER" id="PTHR46910">
    <property type="entry name" value="TRANSCRIPTION FACTOR PDR1"/>
    <property type="match status" value="1"/>
</dbReference>
<dbReference type="GO" id="GO:0008270">
    <property type="term" value="F:zinc ion binding"/>
    <property type="evidence" value="ECO:0007669"/>
    <property type="project" value="InterPro"/>
</dbReference>
<feature type="region of interest" description="Disordered" evidence="3">
    <location>
        <begin position="746"/>
        <end position="765"/>
    </location>
</feature>
<evidence type="ECO:0000256" key="3">
    <source>
        <dbReference type="SAM" id="MobiDB-lite"/>
    </source>
</evidence>
<dbReference type="InterPro" id="IPR036864">
    <property type="entry name" value="Zn2-C6_fun-type_DNA-bd_sf"/>
</dbReference>
<dbReference type="SMART" id="SM00066">
    <property type="entry name" value="GAL4"/>
    <property type="match status" value="1"/>
</dbReference>
<evidence type="ECO:0000256" key="2">
    <source>
        <dbReference type="ARBA" id="ARBA00023242"/>
    </source>
</evidence>
<dbReference type="SMART" id="SM00906">
    <property type="entry name" value="Fungal_trans"/>
    <property type="match status" value="1"/>
</dbReference>
<dbReference type="CDD" id="cd00067">
    <property type="entry name" value="GAL4"/>
    <property type="match status" value="1"/>
</dbReference>
<feature type="compositionally biased region" description="Polar residues" evidence="3">
    <location>
        <begin position="722"/>
        <end position="739"/>
    </location>
</feature>
<evidence type="ECO:0000313" key="5">
    <source>
        <dbReference type="EMBL" id="KAK5542474.1"/>
    </source>
</evidence>
<dbReference type="Pfam" id="PF00172">
    <property type="entry name" value="Zn_clus"/>
    <property type="match status" value="1"/>
</dbReference>